<dbReference type="GO" id="GO:0006508">
    <property type="term" value="P:proteolysis"/>
    <property type="evidence" value="ECO:0007669"/>
    <property type="project" value="UniProtKB-KW"/>
</dbReference>
<evidence type="ECO:0000313" key="10">
    <source>
        <dbReference type="Proteomes" id="UP001324115"/>
    </source>
</evidence>
<comment type="caution">
    <text evidence="9">The sequence shown here is derived from an EMBL/GenBank/DDBJ whole genome shotgun (WGS) entry which is preliminary data.</text>
</comment>
<evidence type="ECO:0000256" key="4">
    <source>
        <dbReference type="ARBA" id="ARBA00022807"/>
    </source>
</evidence>
<dbReference type="CDD" id="cd02248">
    <property type="entry name" value="Peptidase_C1A"/>
    <property type="match status" value="1"/>
</dbReference>
<dbReference type="Proteomes" id="UP001324115">
    <property type="component" value="Unassembled WGS sequence"/>
</dbReference>
<keyword evidence="4" id="KW-0788">Thiol protease</keyword>
<protein>
    <submittedName>
        <fullName evidence="9">Uncharacterized protein</fullName>
    </submittedName>
</protein>
<keyword evidence="10" id="KW-1185">Reference proteome</keyword>
<dbReference type="Gene3D" id="3.90.70.10">
    <property type="entry name" value="Cysteine proteinases"/>
    <property type="match status" value="1"/>
</dbReference>
<evidence type="ECO:0000256" key="3">
    <source>
        <dbReference type="ARBA" id="ARBA00022801"/>
    </source>
</evidence>
<dbReference type="InterPro" id="IPR013201">
    <property type="entry name" value="Prot_inhib_I29"/>
</dbReference>
<gene>
    <name evidence="9" type="ORF">RGQ29_020326</name>
</gene>
<proteinExistence type="inferred from homology"/>
<evidence type="ECO:0000256" key="6">
    <source>
        <dbReference type="ARBA" id="ARBA00023180"/>
    </source>
</evidence>
<keyword evidence="6" id="KW-0325">Glycoprotein</keyword>
<dbReference type="AlphaFoldDB" id="A0AAN7FC53"/>
<dbReference type="FunFam" id="3.90.70.10:FF:000332">
    <property type="entry name" value="Cathepsin L1"/>
    <property type="match status" value="1"/>
</dbReference>
<dbReference type="InterPro" id="IPR000668">
    <property type="entry name" value="Peptidase_C1A_C"/>
</dbReference>
<accession>A0AAN7FC53</accession>
<evidence type="ECO:0000256" key="5">
    <source>
        <dbReference type="ARBA" id="ARBA00023157"/>
    </source>
</evidence>
<dbReference type="PANTHER" id="PTHR12411">
    <property type="entry name" value="CYSTEINE PROTEASE FAMILY C1-RELATED"/>
    <property type="match status" value="1"/>
</dbReference>
<sequence>MRSLLCKDERLALQGKEAGPHHYKKAPTPSQKDNIEYIDKFNNEGNRTFKLGVNKFADLTTEEFLASYTGYKISNQPSSLNATRFRERGAVTNVKDQGSCGSCWAFSAVAAIEGASQIKTGNLISLSEQQLVDCSNELDGNGGCQGERNGGIAIEENYPYRESDGTCDQQKASIIGTKIISLVGVTHNNEAAILQAVASQPVSIAILASHDFQFYESGVLTGECESTSFSHAVTVIGYGTSDDGIKYWLMKNSWGADWGEDGYIRIQRDSGAPEGLCGLAKLPSYVAV</sequence>
<keyword evidence="3" id="KW-0378">Hydrolase</keyword>
<name>A0AAN7FC53_QUERU</name>
<evidence type="ECO:0000256" key="2">
    <source>
        <dbReference type="ARBA" id="ARBA00022670"/>
    </source>
</evidence>
<reference evidence="9 10" key="1">
    <citation type="journal article" date="2023" name="G3 (Bethesda)">
        <title>A haplotype-resolved chromosome-scale genome for Quercus rubra L. provides insights into the genetics of adaptive traits for red oak species.</title>
        <authorList>
            <person name="Kapoor B."/>
            <person name="Jenkins J."/>
            <person name="Schmutz J."/>
            <person name="Zhebentyayeva T."/>
            <person name="Kuelheim C."/>
            <person name="Coggeshall M."/>
            <person name="Heim C."/>
            <person name="Lasky J.R."/>
            <person name="Leites L."/>
            <person name="Islam-Faridi N."/>
            <person name="Romero-Severson J."/>
            <person name="DeLeo V.L."/>
            <person name="Lucas S.M."/>
            <person name="Lazic D."/>
            <person name="Gailing O."/>
            <person name="Carlson J."/>
            <person name="Staton M."/>
        </authorList>
    </citation>
    <scope>NUCLEOTIDE SEQUENCE [LARGE SCALE GENOMIC DNA]</scope>
    <source>
        <strain evidence="9">Pseudo-F2</strain>
    </source>
</reference>
<evidence type="ECO:0000259" key="8">
    <source>
        <dbReference type="SMART" id="SM00848"/>
    </source>
</evidence>
<evidence type="ECO:0000256" key="1">
    <source>
        <dbReference type="ARBA" id="ARBA00008455"/>
    </source>
</evidence>
<evidence type="ECO:0000313" key="9">
    <source>
        <dbReference type="EMBL" id="KAK4589712.1"/>
    </source>
</evidence>
<dbReference type="GO" id="GO:0008234">
    <property type="term" value="F:cysteine-type peptidase activity"/>
    <property type="evidence" value="ECO:0007669"/>
    <property type="project" value="UniProtKB-KW"/>
</dbReference>
<keyword evidence="5" id="KW-1015">Disulfide bond</keyword>
<dbReference type="EMBL" id="JAXUIC010000005">
    <property type="protein sequence ID" value="KAK4589712.1"/>
    <property type="molecule type" value="Genomic_DNA"/>
</dbReference>
<dbReference type="PROSITE" id="PS00640">
    <property type="entry name" value="THIOL_PROTEASE_ASN"/>
    <property type="match status" value="1"/>
</dbReference>
<feature type="domain" description="Cathepsin propeptide inhibitor" evidence="8">
    <location>
        <begin position="21"/>
        <end position="64"/>
    </location>
</feature>
<dbReference type="Pfam" id="PF00112">
    <property type="entry name" value="Peptidase_C1"/>
    <property type="match status" value="1"/>
</dbReference>
<dbReference type="InterPro" id="IPR038765">
    <property type="entry name" value="Papain-like_cys_pep_sf"/>
</dbReference>
<dbReference type="SMART" id="SM00645">
    <property type="entry name" value="Pept_C1"/>
    <property type="match status" value="1"/>
</dbReference>
<dbReference type="InterPro" id="IPR025661">
    <property type="entry name" value="Pept_asp_AS"/>
</dbReference>
<dbReference type="InterPro" id="IPR013128">
    <property type="entry name" value="Peptidase_C1A"/>
</dbReference>
<dbReference type="SMART" id="SM00848">
    <property type="entry name" value="Inhibitor_I29"/>
    <property type="match status" value="1"/>
</dbReference>
<dbReference type="InterPro" id="IPR000169">
    <property type="entry name" value="Pept_cys_AS"/>
</dbReference>
<dbReference type="Pfam" id="PF08246">
    <property type="entry name" value="Inhibitor_I29"/>
    <property type="match status" value="1"/>
</dbReference>
<dbReference type="SUPFAM" id="SSF54001">
    <property type="entry name" value="Cysteine proteinases"/>
    <property type="match status" value="1"/>
</dbReference>
<organism evidence="9 10">
    <name type="scientific">Quercus rubra</name>
    <name type="common">Northern red oak</name>
    <name type="synonym">Quercus borealis</name>
    <dbReference type="NCBI Taxonomy" id="3512"/>
    <lineage>
        <taxon>Eukaryota</taxon>
        <taxon>Viridiplantae</taxon>
        <taxon>Streptophyta</taxon>
        <taxon>Embryophyta</taxon>
        <taxon>Tracheophyta</taxon>
        <taxon>Spermatophyta</taxon>
        <taxon>Magnoliopsida</taxon>
        <taxon>eudicotyledons</taxon>
        <taxon>Gunneridae</taxon>
        <taxon>Pentapetalae</taxon>
        <taxon>rosids</taxon>
        <taxon>fabids</taxon>
        <taxon>Fagales</taxon>
        <taxon>Fagaceae</taxon>
        <taxon>Quercus</taxon>
    </lineage>
</organism>
<dbReference type="PRINTS" id="PR00705">
    <property type="entry name" value="PAPAIN"/>
</dbReference>
<evidence type="ECO:0000259" key="7">
    <source>
        <dbReference type="SMART" id="SM00645"/>
    </source>
</evidence>
<dbReference type="InterPro" id="IPR039417">
    <property type="entry name" value="Peptidase_C1A_papain-like"/>
</dbReference>
<comment type="similarity">
    <text evidence="1">Belongs to the peptidase C1 family.</text>
</comment>
<dbReference type="PROSITE" id="PS00139">
    <property type="entry name" value="THIOL_PROTEASE_CYS"/>
    <property type="match status" value="1"/>
</dbReference>
<keyword evidence="2" id="KW-0645">Protease</keyword>
<feature type="domain" description="Peptidase C1A papain C-terminal" evidence="7">
    <location>
        <begin position="76"/>
        <end position="287"/>
    </location>
</feature>